<dbReference type="Gene3D" id="1.10.10.10">
    <property type="entry name" value="Winged helix-like DNA-binding domain superfamily/Winged helix DNA-binding domain"/>
    <property type="match status" value="1"/>
</dbReference>
<dbReference type="GO" id="GO:0006355">
    <property type="term" value="P:regulation of DNA-templated transcription"/>
    <property type="evidence" value="ECO:0007669"/>
    <property type="project" value="UniProtKB-ARBA"/>
</dbReference>
<dbReference type="AlphaFoldDB" id="A0A017H7Z4"/>
<keyword evidence="1" id="KW-0805">Transcription regulation</keyword>
<dbReference type="Gene3D" id="3.30.70.920">
    <property type="match status" value="1"/>
</dbReference>
<proteinExistence type="predicted"/>
<protein>
    <submittedName>
        <fullName evidence="7">PutR, transcriptional activator of PutA and PutP</fullName>
    </submittedName>
</protein>
<dbReference type="PRINTS" id="PR00033">
    <property type="entry name" value="HTHASNC"/>
</dbReference>
<dbReference type="Pfam" id="PF01037">
    <property type="entry name" value="AsnC_trans_reg"/>
    <property type="match status" value="1"/>
</dbReference>
<evidence type="ECO:0000256" key="5">
    <source>
        <dbReference type="SAM" id="MobiDB-lite"/>
    </source>
</evidence>
<dbReference type="InterPro" id="IPR036390">
    <property type="entry name" value="WH_DNA-bd_sf"/>
</dbReference>
<evidence type="ECO:0000256" key="2">
    <source>
        <dbReference type="ARBA" id="ARBA00023125"/>
    </source>
</evidence>
<dbReference type="GO" id="GO:0043565">
    <property type="term" value="F:sequence-specific DNA binding"/>
    <property type="evidence" value="ECO:0007669"/>
    <property type="project" value="InterPro"/>
</dbReference>
<gene>
    <name evidence="7" type="ORF">Lokhon_00007</name>
</gene>
<keyword evidence="4" id="KW-0804">Transcription</keyword>
<dbReference type="InterPro" id="IPR019888">
    <property type="entry name" value="Tscrpt_reg_AsnC-like"/>
</dbReference>
<dbReference type="SUPFAM" id="SSF54909">
    <property type="entry name" value="Dimeric alpha+beta barrel"/>
    <property type="match status" value="1"/>
</dbReference>
<feature type="compositionally biased region" description="Low complexity" evidence="5">
    <location>
        <begin position="165"/>
        <end position="177"/>
    </location>
</feature>
<dbReference type="GO" id="GO:0005829">
    <property type="term" value="C:cytosol"/>
    <property type="evidence" value="ECO:0007669"/>
    <property type="project" value="TreeGrafter"/>
</dbReference>
<keyword evidence="8" id="KW-1185">Reference proteome</keyword>
<dbReference type="Proteomes" id="UP000025047">
    <property type="component" value="Plasmid pLokhon01"/>
</dbReference>
<dbReference type="InterPro" id="IPR019887">
    <property type="entry name" value="Tscrpt_reg_AsnC/Lrp_C"/>
</dbReference>
<name>A0A017H7Z4_9RHOB</name>
<dbReference type="InterPro" id="IPR011008">
    <property type="entry name" value="Dimeric_a/b-barrel"/>
</dbReference>
<keyword evidence="2" id="KW-0238">DNA-binding</keyword>
<dbReference type="PROSITE" id="PS50956">
    <property type="entry name" value="HTH_ASNC_2"/>
    <property type="match status" value="1"/>
</dbReference>
<evidence type="ECO:0000256" key="1">
    <source>
        <dbReference type="ARBA" id="ARBA00023015"/>
    </source>
</evidence>
<sequence>MTTRQGAFPDPTDHRILAELLANARLPVTALAARVGLSKSPCQVRLKRLQARGVIRGFRALIDPALLGRDHVAFVELRLSRSDAAALDEFDATVRRLPEVEQCHLVAGRFDYLLKIRSRDLAAFRDSLGARILALPHVAATTTHLALQPVVEGPGQPARCGTEIRTGTGARTGTAPR</sequence>
<evidence type="ECO:0000313" key="7">
    <source>
        <dbReference type="EMBL" id="EYD70425.1"/>
    </source>
</evidence>
<evidence type="ECO:0000313" key="8">
    <source>
        <dbReference type="Proteomes" id="UP000025047"/>
    </source>
</evidence>
<dbReference type="InterPro" id="IPR019885">
    <property type="entry name" value="Tscrpt_reg_HTH_AsnC-type_CS"/>
</dbReference>
<accession>A0A017H7Z4</accession>
<dbReference type="InterPro" id="IPR011991">
    <property type="entry name" value="ArsR-like_HTH"/>
</dbReference>
<keyword evidence="7" id="KW-0614">Plasmid</keyword>
<feature type="domain" description="HTH asnC-type" evidence="6">
    <location>
        <begin position="9"/>
        <end position="70"/>
    </location>
</feature>
<dbReference type="Pfam" id="PF13412">
    <property type="entry name" value="HTH_24"/>
    <property type="match status" value="1"/>
</dbReference>
<dbReference type="PATRIC" id="fig|1122180.6.peg.7"/>
<organism evidence="7 8">
    <name type="scientific">Limimaricola hongkongensis DSM 17492</name>
    <dbReference type="NCBI Taxonomy" id="1122180"/>
    <lineage>
        <taxon>Bacteria</taxon>
        <taxon>Pseudomonadati</taxon>
        <taxon>Pseudomonadota</taxon>
        <taxon>Alphaproteobacteria</taxon>
        <taxon>Rhodobacterales</taxon>
        <taxon>Paracoccaceae</taxon>
        <taxon>Limimaricola</taxon>
    </lineage>
</organism>
<dbReference type="SUPFAM" id="SSF46785">
    <property type="entry name" value="Winged helix' DNA-binding domain"/>
    <property type="match status" value="1"/>
</dbReference>
<reference evidence="7 8" key="1">
    <citation type="submission" date="2013-03" db="EMBL/GenBank/DDBJ databases">
        <authorList>
            <person name="Fiebig A."/>
            <person name="Goeker M."/>
            <person name="Klenk H.-P.P."/>
        </authorList>
    </citation>
    <scope>NUCLEOTIDE SEQUENCE [LARGE SCALE GENOMIC DNA]</scope>
    <source>
        <strain evidence="7 8">DSM 17492</strain>
        <plasmid evidence="7 8">pLokhon01</plasmid>
    </source>
</reference>
<dbReference type="CDD" id="cd00090">
    <property type="entry name" value="HTH_ARSR"/>
    <property type="match status" value="1"/>
</dbReference>
<evidence type="ECO:0000256" key="4">
    <source>
        <dbReference type="ARBA" id="ARBA00023163"/>
    </source>
</evidence>
<dbReference type="HOGENOM" id="CLU_091233_0_0_5"/>
<dbReference type="PANTHER" id="PTHR30154:SF0">
    <property type="entry name" value="LEUCINE-RESPONSIVE REGULATORY PROTEIN"/>
    <property type="match status" value="1"/>
</dbReference>
<dbReference type="EMBL" id="APGJ01000009">
    <property type="protein sequence ID" value="EYD70425.1"/>
    <property type="molecule type" value="Genomic_DNA"/>
</dbReference>
<dbReference type="OrthoDB" id="9802341at2"/>
<keyword evidence="3" id="KW-0010">Activator</keyword>
<dbReference type="PROSITE" id="PS00519">
    <property type="entry name" value="HTH_ASNC_1"/>
    <property type="match status" value="1"/>
</dbReference>
<evidence type="ECO:0000256" key="3">
    <source>
        <dbReference type="ARBA" id="ARBA00023159"/>
    </source>
</evidence>
<dbReference type="GO" id="GO:0043200">
    <property type="term" value="P:response to amino acid"/>
    <property type="evidence" value="ECO:0007669"/>
    <property type="project" value="TreeGrafter"/>
</dbReference>
<comment type="caution">
    <text evidence="7">The sequence shown here is derived from an EMBL/GenBank/DDBJ whole genome shotgun (WGS) entry which is preliminary data.</text>
</comment>
<dbReference type="InterPro" id="IPR000485">
    <property type="entry name" value="AsnC-type_HTH_dom"/>
</dbReference>
<dbReference type="RefSeq" id="WP_017929858.1">
    <property type="nucleotide sequence ID" value="NZ_CM002675.1"/>
</dbReference>
<evidence type="ECO:0000259" key="6">
    <source>
        <dbReference type="PROSITE" id="PS50956"/>
    </source>
</evidence>
<geneLocation type="plasmid" evidence="7 8">
    <name>pLokhon01</name>
</geneLocation>
<dbReference type="PANTHER" id="PTHR30154">
    <property type="entry name" value="LEUCINE-RESPONSIVE REGULATORY PROTEIN"/>
    <property type="match status" value="1"/>
</dbReference>
<dbReference type="SMART" id="SM00344">
    <property type="entry name" value="HTH_ASNC"/>
    <property type="match status" value="1"/>
</dbReference>
<feature type="region of interest" description="Disordered" evidence="5">
    <location>
        <begin position="155"/>
        <end position="177"/>
    </location>
</feature>
<dbReference type="InterPro" id="IPR036388">
    <property type="entry name" value="WH-like_DNA-bd_sf"/>
</dbReference>